<organism evidence="1 2">
    <name type="scientific">Colletotrichum navitas</name>
    <dbReference type="NCBI Taxonomy" id="681940"/>
    <lineage>
        <taxon>Eukaryota</taxon>
        <taxon>Fungi</taxon>
        <taxon>Dikarya</taxon>
        <taxon>Ascomycota</taxon>
        <taxon>Pezizomycotina</taxon>
        <taxon>Sordariomycetes</taxon>
        <taxon>Hypocreomycetidae</taxon>
        <taxon>Glomerellales</taxon>
        <taxon>Glomerellaceae</taxon>
        <taxon>Colletotrichum</taxon>
        <taxon>Colletotrichum graminicola species complex</taxon>
    </lineage>
</organism>
<accession>A0AAD8VAD7</accession>
<reference evidence="1" key="1">
    <citation type="submission" date="2021-06" db="EMBL/GenBank/DDBJ databases">
        <title>Comparative genomics, transcriptomics and evolutionary studies reveal genomic signatures of adaptation to plant cell wall in hemibiotrophic fungi.</title>
        <authorList>
            <consortium name="DOE Joint Genome Institute"/>
            <person name="Baroncelli R."/>
            <person name="Diaz J.F."/>
            <person name="Benocci T."/>
            <person name="Peng M."/>
            <person name="Battaglia E."/>
            <person name="Haridas S."/>
            <person name="Andreopoulos W."/>
            <person name="Labutti K."/>
            <person name="Pangilinan J."/>
            <person name="Floch G.L."/>
            <person name="Makela M.R."/>
            <person name="Henrissat B."/>
            <person name="Grigoriev I.V."/>
            <person name="Crouch J.A."/>
            <person name="De Vries R.P."/>
            <person name="Sukno S.A."/>
            <person name="Thon M.R."/>
        </authorList>
    </citation>
    <scope>NUCLEOTIDE SEQUENCE</scope>
    <source>
        <strain evidence="1">CBS 125086</strain>
    </source>
</reference>
<comment type="caution">
    <text evidence="1">The sequence shown here is derived from an EMBL/GenBank/DDBJ whole genome shotgun (WGS) entry which is preliminary data.</text>
</comment>
<keyword evidence="2" id="KW-1185">Reference proteome</keyword>
<dbReference type="GeneID" id="85435737"/>
<gene>
    <name evidence="1" type="ORF">LY79DRAFT_205672</name>
</gene>
<sequence length="184" mass="20391">MYATVSRATWGYQRKKRKKNCIRRTWCGPCFGSSLAARFDPSPSCVLCLVLLVYTSPLPPLSLFARLATLEGLHTCWGMWTGKQRSCLPFCERNSRTAPPCGKRTAVSAGADSQRGGGGRVEGYYSLPLLSCRPLFQMFPSLAREGRLPSRSIKAMRQGHTGQRHGAFGARSSRTKHVECKCRS</sequence>
<dbReference type="RefSeq" id="XP_060419691.1">
    <property type="nucleotide sequence ID" value="XM_060551497.1"/>
</dbReference>
<evidence type="ECO:0000313" key="1">
    <source>
        <dbReference type="EMBL" id="KAK1599029.1"/>
    </source>
</evidence>
<dbReference type="Proteomes" id="UP001230504">
    <property type="component" value="Unassembled WGS sequence"/>
</dbReference>
<dbReference type="EMBL" id="JAHLJV010000003">
    <property type="protein sequence ID" value="KAK1599029.1"/>
    <property type="molecule type" value="Genomic_DNA"/>
</dbReference>
<evidence type="ECO:0000313" key="2">
    <source>
        <dbReference type="Proteomes" id="UP001230504"/>
    </source>
</evidence>
<protein>
    <submittedName>
        <fullName evidence="1">Uncharacterized protein</fullName>
    </submittedName>
</protein>
<dbReference type="AlphaFoldDB" id="A0AAD8VAD7"/>
<name>A0AAD8VAD7_9PEZI</name>
<proteinExistence type="predicted"/>